<proteinExistence type="predicted"/>
<gene>
    <name evidence="2" type="ORF">QBC42DRAFT_260340</name>
</gene>
<dbReference type="AlphaFoldDB" id="A0AAV9I2N5"/>
<evidence type="ECO:0000313" key="3">
    <source>
        <dbReference type="Proteomes" id="UP001321749"/>
    </source>
</evidence>
<sequence length="118" mass="13267">MGEMSAVQTYTTIAQRPSTSSTRDPPGAVNVTGWDAKSILDKVREWYGDRVTWIESEAKAWAVLLDFTDRKGSLQLGDGEGGWHDVSGQVWLFQDPKRRQSWGESKAHFIGPMPMRIL</sequence>
<feature type="region of interest" description="Disordered" evidence="1">
    <location>
        <begin position="1"/>
        <end position="29"/>
    </location>
</feature>
<evidence type="ECO:0000313" key="2">
    <source>
        <dbReference type="EMBL" id="KAK4465997.1"/>
    </source>
</evidence>
<evidence type="ECO:0000256" key="1">
    <source>
        <dbReference type="SAM" id="MobiDB-lite"/>
    </source>
</evidence>
<protein>
    <submittedName>
        <fullName evidence="2">Uncharacterized protein</fullName>
    </submittedName>
</protein>
<organism evidence="2 3">
    <name type="scientific">Cladorrhinum samala</name>
    <dbReference type="NCBI Taxonomy" id="585594"/>
    <lineage>
        <taxon>Eukaryota</taxon>
        <taxon>Fungi</taxon>
        <taxon>Dikarya</taxon>
        <taxon>Ascomycota</taxon>
        <taxon>Pezizomycotina</taxon>
        <taxon>Sordariomycetes</taxon>
        <taxon>Sordariomycetidae</taxon>
        <taxon>Sordariales</taxon>
        <taxon>Podosporaceae</taxon>
        <taxon>Cladorrhinum</taxon>
    </lineage>
</organism>
<keyword evidence="3" id="KW-1185">Reference proteome</keyword>
<accession>A0AAV9I2N5</accession>
<reference evidence="2" key="2">
    <citation type="submission" date="2023-06" db="EMBL/GenBank/DDBJ databases">
        <authorList>
            <consortium name="Lawrence Berkeley National Laboratory"/>
            <person name="Mondo S.J."/>
            <person name="Hensen N."/>
            <person name="Bonometti L."/>
            <person name="Westerberg I."/>
            <person name="Brannstrom I.O."/>
            <person name="Guillou S."/>
            <person name="Cros-Aarteil S."/>
            <person name="Calhoun S."/>
            <person name="Haridas S."/>
            <person name="Kuo A."/>
            <person name="Pangilinan J."/>
            <person name="Riley R."/>
            <person name="Labutti K."/>
            <person name="Andreopoulos B."/>
            <person name="Lipzen A."/>
            <person name="Chen C."/>
            <person name="Yanf M."/>
            <person name="Daum C."/>
            <person name="Ng V."/>
            <person name="Clum A."/>
            <person name="Steindorff A."/>
            <person name="Ohm R."/>
            <person name="Martin F."/>
            <person name="Silar P."/>
            <person name="Natvig D."/>
            <person name="Lalanne C."/>
            <person name="Gautier V."/>
            <person name="Ament-Velasquez S.L."/>
            <person name="Kruys A."/>
            <person name="Hutchinson M.I."/>
            <person name="Powell A.J."/>
            <person name="Barry K."/>
            <person name="Miller A.N."/>
            <person name="Grigoriev I.V."/>
            <person name="Debuchy R."/>
            <person name="Gladieux P."/>
            <person name="Thoren M.H."/>
            <person name="Johannesson H."/>
        </authorList>
    </citation>
    <scope>NUCLEOTIDE SEQUENCE</scope>
    <source>
        <strain evidence="2">PSN324</strain>
    </source>
</reference>
<dbReference type="EMBL" id="MU864935">
    <property type="protein sequence ID" value="KAK4465997.1"/>
    <property type="molecule type" value="Genomic_DNA"/>
</dbReference>
<reference evidence="2" key="1">
    <citation type="journal article" date="2023" name="Mol. Phylogenet. Evol.">
        <title>Genome-scale phylogeny and comparative genomics of the fungal order Sordariales.</title>
        <authorList>
            <person name="Hensen N."/>
            <person name="Bonometti L."/>
            <person name="Westerberg I."/>
            <person name="Brannstrom I.O."/>
            <person name="Guillou S."/>
            <person name="Cros-Aarteil S."/>
            <person name="Calhoun S."/>
            <person name="Haridas S."/>
            <person name="Kuo A."/>
            <person name="Mondo S."/>
            <person name="Pangilinan J."/>
            <person name="Riley R."/>
            <person name="LaButti K."/>
            <person name="Andreopoulos B."/>
            <person name="Lipzen A."/>
            <person name="Chen C."/>
            <person name="Yan M."/>
            <person name="Daum C."/>
            <person name="Ng V."/>
            <person name="Clum A."/>
            <person name="Steindorff A."/>
            <person name="Ohm R.A."/>
            <person name="Martin F."/>
            <person name="Silar P."/>
            <person name="Natvig D.O."/>
            <person name="Lalanne C."/>
            <person name="Gautier V."/>
            <person name="Ament-Velasquez S.L."/>
            <person name="Kruys A."/>
            <person name="Hutchinson M.I."/>
            <person name="Powell A.J."/>
            <person name="Barry K."/>
            <person name="Miller A.N."/>
            <person name="Grigoriev I.V."/>
            <person name="Debuchy R."/>
            <person name="Gladieux P."/>
            <person name="Hiltunen Thoren M."/>
            <person name="Johannesson H."/>
        </authorList>
    </citation>
    <scope>NUCLEOTIDE SEQUENCE</scope>
    <source>
        <strain evidence="2">PSN324</strain>
    </source>
</reference>
<name>A0AAV9I2N5_9PEZI</name>
<dbReference type="Proteomes" id="UP001321749">
    <property type="component" value="Unassembled WGS sequence"/>
</dbReference>
<feature type="compositionally biased region" description="Polar residues" evidence="1">
    <location>
        <begin position="1"/>
        <end position="23"/>
    </location>
</feature>
<comment type="caution">
    <text evidence="2">The sequence shown here is derived from an EMBL/GenBank/DDBJ whole genome shotgun (WGS) entry which is preliminary data.</text>
</comment>